<keyword evidence="4" id="KW-1185">Reference proteome</keyword>
<accession>M2SNB0</accession>
<evidence type="ECO:0000256" key="1">
    <source>
        <dbReference type="SAM" id="MobiDB-lite"/>
    </source>
</evidence>
<dbReference type="STRING" id="665912.M2SNB0"/>
<feature type="domain" description="BTB" evidence="2">
    <location>
        <begin position="72"/>
        <end position="141"/>
    </location>
</feature>
<dbReference type="AlphaFoldDB" id="M2SNB0"/>
<dbReference type="Pfam" id="PF00651">
    <property type="entry name" value="BTB"/>
    <property type="match status" value="1"/>
</dbReference>
<dbReference type="SMART" id="SM00225">
    <property type="entry name" value="BTB"/>
    <property type="match status" value="1"/>
</dbReference>
<feature type="compositionally biased region" description="Low complexity" evidence="1">
    <location>
        <begin position="39"/>
        <end position="54"/>
    </location>
</feature>
<dbReference type="PANTHER" id="PTHR47843">
    <property type="entry name" value="BTB DOMAIN-CONTAINING PROTEIN-RELATED"/>
    <property type="match status" value="1"/>
</dbReference>
<dbReference type="CDD" id="cd18186">
    <property type="entry name" value="BTB_POZ_ZBTB_KLHL-like"/>
    <property type="match status" value="1"/>
</dbReference>
<dbReference type="PANTHER" id="PTHR47843:SF2">
    <property type="entry name" value="BTB DOMAIN-CONTAINING PROTEIN"/>
    <property type="match status" value="1"/>
</dbReference>
<protein>
    <recommendedName>
        <fullName evidence="2">BTB domain-containing protein</fullName>
    </recommendedName>
</protein>
<reference evidence="4" key="2">
    <citation type="journal article" date="2013" name="PLoS Genet.">
        <title>Comparative genome structure, secondary metabolite, and effector coding capacity across Cochliobolus pathogens.</title>
        <authorList>
            <person name="Condon B.J."/>
            <person name="Leng Y."/>
            <person name="Wu D."/>
            <person name="Bushley K.E."/>
            <person name="Ohm R.A."/>
            <person name="Otillar R."/>
            <person name="Martin J."/>
            <person name="Schackwitz W."/>
            <person name="Grimwood J."/>
            <person name="MohdZainudin N."/>
            <person name="Xue C."/>
            <person name="Wang R."/>
            <person name="Manning V.A."/>
            <person name="Dhillon B."/>
            <person name="Tu Z.J."/>
            <person name="Steffenson B.J."/>
            <person name="Salamov A."/>
            <person name="Sun H."/>
            <person name="Lowry S."/>
            <person name="LaButti K."/>
            <person name="Han J."/>
            <person name="Copeland A."/>
            <person name="Lindquist E."/>
            <person name="Barry K."/>
            <person name="Schmutz J."/>
            <person name="Baker S.E."/>
            <person name="Ciuffetti L.M."/>
            <person name="Grigoriev I.V."/>
            <person name="Zhong S."/>
            <person name="Turgeon B.G."/>
        </authorList>
    </citation>
    <scope>NUCLEOTIDE SEQUENCE [LARGE SCALE GENOMIC DNA]</scope>
    <source>
        <strain evidence="4">ND90Pr / ATCC 201652</strain>
    </source>
</reference>
<dbReference type="InterPro" id="IPR000210">
    <property type="entry name" value="BTB/POZ_dom"/>
</dbReference>
<dbReference type="EMBL" id="KB445638">
    <property type="protein sequence ID" value="EMD68643.1"/>
    <property type="molecule type" value="Genomic_DNA"/>
</dbReference>
<dbReference type="PROSITE" id="PS50097">
    <property type="entry name" value="BTB"/>
    <property type="match status" value="1"/>
</dbReference>
<dbReference type="KEGG" id="bsc:COCSADRAFT_178434"/>
<name>M2SNB0_COCSN</name>
<dbReference type="GeneID" id="19133145"/>
<dbReference type="RefSeq" id="XP_007696192.1">
    <property type="nucleotide sequence ID" value="XM_007698002.1"/>
</dbReference>
<evidence type="ECO:0000313" key="3">
    <source>
        <dbReference type="EMBL" id="EMD68643.1"/>
    </source>
</evidence>
<feature type="region of interest" description="Disordered" evidence="1">
    <location>
        <begin position="1"/>
        <end position="65"/>
    </location>
</feature>
<organism evidence="3 4">
    <name type="scientific">Cochliobolus sativus (strain ND90Pr / ATCC 201652)</name>
    <name type="common">Common root rot and spot blotch fungus</name>
    <name type="synonym">Bipolaris sorokiniana</name>
    <dbReference type="NCBI Taxonomy" id="665912"/>
    <lineage>
        <taxon>Eukaryota</taxon>
        <taxon>Fungi</taxon>
        <taxon>Dikarya</taxon>
        <taxon>Ascomycota</taxon>
        <taxon>Pezizomycotina</taxon>
        <taxon>Dothideomycetes</taxon>
        <taxon>Pleosporomycetidae</taxon>
        <taxon>Pleosporales</taxon>
        <taxon>Pleosporineae</taxon>
        <taxon>Pleosporaceae</taxon>
        <taxon>Bipolaris</taxon>
    </lineage>
</organism>
<feature type="compositionally biased region" description="Polar residues" evidence="1">
    <location>
        <begin position="8"/>
        <end position="21"/>
    </location>
</feature>
<proteinExistence type="predicted"/>
<dbReference type="InterPro" id="IPR011333">
    <property type="entry name" value="SKP1/BTB/POZ_sf"/>
</dbReference>
<evidence type="ECO:0000259" key="2">
    <source>
        <dbReference type="PROSITE" id="PS50097"/>
    </source>
</evidence>
<dbReference type="Gene3D" id="3.30.710.10">
    <property type="entry name" value="Potassium Channel Kv1.1, Chain A"/>
    <property type="match status" value="1"/>
</dbReference>
<evidence type="ECO:0000313" key="4">
    <source>
        <dbReference type="Proteomes" id="UP000016934"/>
    </source>
</evidence>
<reference evidence="3 4" key="1">
    <citation type="journal article" date="2012" name="PLoS Pathog.">
        <title>Diverse lifestyles and strategies of plant pathogenesis encoded in the genomes of eighteen Dothideomycetes fungi.</title>
        <authorList>
            <person name="Ohm R.A."/>
            <person name="Feau N."/>
            <person name="Henrissat B."/>
            <person name="Schoch C.L."/>
            <person name="Horwitz B.A."/>
            <person name="Barry K.W."/>
            <person name="Condon B.J."/>
            <person name="Copeland A.C."/>
            <person name="Dhillon B."/>
            <person name="Glaser F."/>
            <person name="Hesse C.N."/>
            <person name="Kosti I."/>
            <person name="LaButti K."/>
            <person name="Lindquist E.A."/>
            <person name="Lucas S."/>
            <person name="Salamov A.A."/>
            <person name="Bradshaw R.E."/>
            <person name="Ciuffetti L."/>
            <person name="Hamelin R.C."/>
            <person name="Kema G.H.J."/>
            <person name="Lawrence C."/>
            <person name="Scott J.A."/>
            <person name="Spatafora J.W."/>
            <person name="Turgeon B.G."/>
            <person name="de Wit P.J.G.M."/>
            <person name="Zhong S."/>
            <person name="Goodwin S.B."/>
            <person name="Grigoriev I.V."/>
        </authorList>
    </citation>
    <scope>NUCLEOTIDE SEQUENCE [LARGE SCALE GENOMIC DNA]</scope>
    <source>
        <strain evidence="4">ND90Pr / ATCC 201652</strain>
    </source>
</reference>
<dbReference type="OMA" id="HVIHASS"/>
<dbReference type="eggNOG" id="ENOG502STH4">
    <property type="taxonomic scope" value="Eukaryota"/>
</dbReference>
<dbReference type="SUPFAM" id="SSF54695">
    <property type="entry name" value="POZ domain"/>
    <property type="match status" value="1"/>
</dbReference>
<dbReference type="OrthoDB" id="194443at2759"/>
<dbReference type="Proteomes" id="UP000016934">
    <property type="component" value="Unassembled WGS sequence"/>
</dbReference>
<dbReference type="HOGENOM" id="CLU_1184920_0_0_1"/>
<gene>
    <name evidence="3" type="ORF">COCSADRAFT_178434</name>
</gene>
<sequence length="234" mass="26150">MVPRNVRSEANQVSSRNSSSPYDWRDVQTALSSHVIHASSPGSPTSRSTRQSTPKTNKTPYITKDNAHEFTPTSTILVGPKHTPFHLHTHLLTQHSSYFRAALGGPFIESTTNTITLSDISPSHFSLLVTHLYTSRIPHPFKEGKPAYYTLLHSYALADRLGLEAARNAIIDTLSALADSTNSVPTPSDTWMLYDEIRENAPVRRLVIDLFVFKKTDRLVEGHPEEWHPGEVVK</sequence>